<keyword evidence="5" id="KW-0460">Magnesium</keyword>
<name>A0ABQ3UPH2_9CHLR</name>
<evidence type="ECO:0000313" key="9">
    <source>
        <dbReference type="Proteomes" id="UP000654345"/>
    </source>
</evidence>
<comment type="caution">
    <text evidence="8">The sequence shown here is derived from an EMBL/GenBank/DDBJ whole genome shotgun (WGS) entry which is preliminary data.</text>
</comment>
<keyword evidence="6" id="KW-0464">Manganese</keyword>
<evidence type="ECO:0000256" key="4">
    <source>
        <dbReference type="ARBA" id="ARBA00022801"/>
    </source>
</evidence>
<evidence type="ECO:0000256" key="3">
    <source>
        <dbReference type="ARBA" id="ARBA00022723"/>
    </source>
</evidence>
<dbReference type="Gene3D" id="3.90.79.10">
    <property type="entry name" value="Nucleoside Triphosphate Pyrophosphohydrolase"/>
    <property type="match status" value="1"/>
</dbReference>
<organism evidence="8 9">
    <name type="scientific">Ktedonobacter robiniae</name>
    <dbReference type="NCBI Taxonomy" id="2778365"/>
    <lineage>
        <taxon>Bacteria</taxon>
        <taxon>Bacillati</taxon>
        <taxon>Chloroflexota</taxon>
        <taxon>Ktedonobacteria</taxon>
        <taxon>Ktedonobacterales</taxon>
        <taxon>Ktedonobacteraceae</taxon>
        <taxon>Ktedonobacter</taxon>
    </lineage>
</organism>
<keyword evidence="4" id="KW-0378">Hydrolase</keyword>
<dbReference type="CDD" id="cd03426">
    <property type="entry name" value="NUDIX_CoAse_Nudt7"/>
    <property type="match status" value="1"/>
</dbReference>
<comment type="cofactor">
    <cofactor evidence="1">
        <name>Mn(2+)</name>
        <dbReference type="ChEBI" id="CHEBI:29035"/>
    </cofactor>
</comment>
<dbReference type="PANTHER" id="PTHR12992:SF11">
    <property type="entry name" value="MITOCHONDRIAL COENZYME A DIPHOSPHATASE NUDT8"/>
    <property type="match status" value="1"/>
</dbReference>
<comment type="cofactor">
    <cofactor evidence="2">
        <name>Mg(2+)</name>
        <dbReference type="ChEBI" id="CHEBI:18420"/>
    </cofactor>
</comment>
<evidence type="ECO:0000259" key="7">
    <source>
        <dbReference type="PROSITE" id="PS51462"/>
    </source>
</evidence>
<evidence type="ECO:0000256" key="6">
    <source>
        <dbReference type="ARBA" id="ARBA00023211"/>
    </source>
</evidence>
<dbReference type="RefSeq" id="WP_201371311.1">
    <property type="nucleotide sequence ID" value="NZ_BNJG01000001.1"/>
</dbReference>
<dbReference type="SUPFAM" id="SSF55811">
    <property type="entry name" value="Nudix"/>
    <property type="match status" value="1"/>
</dbReference>
<dbReference type="InterPro" id="IPR015797">
    <property type="entry name" value="NUDIX_hydrolase-like_dom_sf"/>
</dbReference>
<proteinExistence type="predicted"/>
<dbReference type="PROSITE" id="PS51462">
    <property type="entry name" value="NUDIX"/>
    <property type="match status" value="1"/>
</dbReference>
<evidence type="ECO:0000256" key="5">
    <source>
        <dbReference type="ARBA" id="ARBA00022842"/>
    </source>
</evidence>
<protein>
    <submittedName>
        <fullName evidence="8">Coenzyme A pyrophosphatase</fullName>
    </submittedName>
</protein>
<gene>
    <name evidence="8" type="ORF">KSB_31010</name>
</gene>
<dbReference type="Proteomes" id="UP000654345">
    <property type="component" value="Unassembled WGS sequence"/>
</dbReference>
<keyword evidence="9" id="KW-1185">Reference proteome</keyword>
<dbReference type="EMBL" id="BNJG01000001">
    <property type="protein sequence ID" value="GHO54626.1"/>
    <property type="molecule type" value="Genomic_DNA"/>
</dbReference>
<reference evidence="8 9" key="1">
    <citation type="journal article" date="2021" name="Int. J. Syst. Evol. Microbiol.">
        <title>Reticulibacter mediterranei gen. nov., sp. nov., within the new family Reticulibacteraceae fam. nov., and Ktedonospora formicarum gen. nov., sp. nov., Ktedonobacter robiniae sp. nov., Dictyobacter formicarum sp. nov. and Dictyobacter arantiisoli sp. nov., belonging to the class Ktedonobacteria.</title>
        <authorList>
            <person name="Yabe S."/>
            <person name="Zheng Y."/>
            <person name="Wang C.M."/>
            <person name="Sakai Y."/>
            <person name="Abe K."/>
            <person name="Yokota A."/>
            <person name="Donadio S."/>
            <person name="Cavaletti L."/>
            <person name="Monciardini P."/>
        </authorList>
    </citation>
    <scope>NUCLEOTIDE SEQUENCE [LARGE SCALE GENOMIC DNA]</scope>
    <source>
        <strain evidence="8 9">SOSP1-30</strain>
    </source>
</reference>
<dbReference type="InterPro" id="IPR000086">
    <property type="entry name" value="NUDIX_hydrolase_dom"/>
</dbReference>
<dbReference type="PANTHER" id="PTHR12992">
    <property type="entry name" value="NUDIX HYDROLASE"/>
    <property type="match status" value="1"/>
</dbReference>
<sequence>MDGRVLQERTLLLTHLRTYLEAPEHAHFLDDQLEGHQPGARQAAVLLVLFEHEGELSLLFIRRASTLRAHSGEIAFPGGSAESQDASPVETALREAWEEIGLAPERVEILGAMPPVFTVVSNFLIVPVVGYLHQGPGELRLQESEVAELIVAPLRALADPAIQRVEYWTRGEKTRAVYFFDYGTYCIWGATGRILAALLSILDTHDAGSSF</sequence>
<feature type="domain" description="Nudix hydrolase" evidence="7">
    <location>
        <begin position="40"/>
        <end position="178"/>
    </location>
</feature>
<keyword evidence="3" id="KW-0479">Metal-binding</keyword>
<evidence type="ECO:0000256" key="2">
    <source>
        <dbReference type="ARBA" id="ARBA00001946"/>
    </source>
</evidence>
<accession>A0ABQ3UPH2</accession>
<dbReference type="Pfam" id="PF00293">
    <property type="entry name" value="NUDIX"/>
    <property type="match status" value="1"/>
</dbReference>
<dbReference type="InterPro" id="IPR045121">
    <property type="entry name" value="CoAse"/>
</dbReference>
<evidence type="ECO:0000313" key="8">
    <source>
        <dbReference type="EMBL" id="GHO54626.1"/>
    </source>
</evidence>
<evidence type="ECO:0000256" key="1">
    <source>
        <dbReference type="ARBA" id="ARBA00001936"/>
    </source>
</evidence>